<keyword evidence="2" id="KW-0808">Transferase</keyword>
<evidence type="ECO:0000313" key="2">
    <source>
        <dbReference type="EMBL" id="RCK70825.1"/>
    </source>
</evidence>
<dbReference type="Proteomes" id="UP000252770">
    <property type="component" value="Unassembled WGS sequence"/>
</dbReference>
<dbReference type="AlphaFoldDB" id="A0A367YY46"/>
<gene>
    <name evidence="2" type="ORF">DT076_05420</name>
</gene>
<proteinExistence type="predicted"/>
<dbReference type="GO" id="GO:0008757">
    <property type="term" value="F:S-adenosylmethionine-dependent methyltransferase activity"/>
    <property type="evidence" value="ECO:0007669"/>
    <property type="project" value="InterPro"/>
</dbReference>
<dbReference type="InterPro" id="IPR029063">
    <property type="entry name" value="SAM-dependent_MTases_sf"/>
</dbReference>
<evidence type="ECO:0000313" key="3">
    <source>
        <dbReference type="Proteomes" id="UP000252770"/>
    </source>
</evidence>
<sequence length="255" mass="28301">MPSIDWRRYLGEYHREHPGAVQEVLLRARSGDHNPYRWLARAVPPTATRVLDLACGGGAMVRELAAPDRTTVGLDLSAAELGVARELSPGPWVQADGVRLPFADDSLDVVTSALGLLVIQPLDEAIREITRVLRPGGALAVIAPSVWLMTPREAAEVTRLTAVLRSRPMFPNPIERTGVKTLLALLRLHRVEDKREVYFYPVAGEDDAVRLVNALYLPRTPPERREAAVDHLVRRSEQRGPLRIAIGMRRVVAMK</sequence>
<dbReference type="Gene3D" id="3.40.50.150">
    <property type="entry name" value="Vaccinia Virus protein VP39"/>
    <property type="match status" value="1"/>
</dbReference>
<protein>
    <submittedName>
        <fullName evidence="2">Class I SAM-dependent methyltransferase</fullName>
    </submittedName>
</protein>
<dbReference type="GO" id="GO:0032259">
    <property type="term" value="P:methylation"/>
    <property type="evidence" value="ECO:0007669"/>
    <property type="project" value="UniProtKB-KW"/>
</dbReference>
<keyword evidence="3" id="KW-1185">Reference proteome</keyword>
<feature type="domain" description="Methyltransferase type 11" evidence="1">
    <location>
        <begin position="51"/>
        <end position="140"/>
    </location>
</feature>
<accession>A0A367YY46</accession>
<dbReference type="SUPFAM" id="SSF53335">
    <property type="entry name" value="S-adenosyl-L-methionine-dependent methyltransferases"/>
    <property type="match status" value="1"/>
</dbReference>
<dbReference type="InterPro" id="IPR050508">
    <property type="entry name" value="Methyltransf_Superfamily"/>
</dbReference>
<dbReference type="Pfam" id="PF08241">
    <property type="entry name" value="Methyltransf_11"/>
    <property type="match status" value="1"/>
</dbReference>
<dbReference type="RefSeq" id="WP_114125595.1">
    <property type="nucleotide sequence ID" value="NZ_QOUI01000002.1"/>
</dbReference>
<dbReference type="EMBL" id="QOUI01000002">
    <property type="protein sequence ID" value="RCK70825.1"/>
    <property type="molecule type" value="Genomic_DNA"/>
</dbReference>
<evidence type="ECO:0000259" key="1">
    <source>
        <dbReference type="Pfam" id="PF08241"/>
    </source>
</evidence>
<organism evidence="2 3">
    <name type="scientific">Desertihabitans brevis</name>
    <dbReference type="NCBI Taxonomy" id="2268447"/>
    <lineage>
        <taxon>Bacteria</taxon>
        <taxon>Bacillati</taxon>
        <taxon>Actinomycetota</taxon>
        <taxon>Actinomycetes</taxon>
        <taxon>Propionibacteriales</taxon>
        <taxon>Propionibacteriaceae</taxon>
        <taxon>Desertihabitans</taxon>
    </lineage>
</organism>
<dbReference type="InterPro" id="IPR013216">
    <property type="entry name" value="Methyltransf_11"/>
</dbReference>
<dbReference type="PANTHER" id="PTHR42912">
    <property type="entry name" value="METHYLTRANSFERASE"/>
    <property type="match status" value="1"/>
</dbReference>
<name>A0A367YY46_9ACTN</name>
<reference evidence="2 3" key="1">
    <citation type="submission" date="2018-07" db="EMBL/GenBank/DDBJ databases">
        <title>Desertimonas flava gen. nov. sp. nov.</title>
        <authorList>
            <person name="Liu S."/>
        </authorList>
    </citation>
    <scope>NUCLEOTIDE SEQUENCE [LARGE SCALE GENOMIC DNA]</scope>
    <source>
        <strain evidence="2 3">16Sb5-5</strain>
    </source>
</reference>
<dbReference type="CDD" id="cd02440">
    <property type="entry name" value="AdoMet_MTases"/>
    <property type="match status" value="1"/>
</dbReference>
<comment type="caution">
    <text evidence="2">The sequence shown here is derived from an EMBL/GenBank/DDBJ whole genome shotgun (WGS) entry which is preliminary data.</text>
</comment>
<keyword evidence="2" id="KW-0489">Methyltransferase</keyword>